<keyword evidence="9 11" id="KW-0472">Membrane</keyword>
<reference evidence="17 18" key="1">
    <citation type="journal article" date="2012" name="J. Bacteriol.">
        <title>Genome Sequence of Nitratireductor indicus Type Strain C115.</title>
        <authorList>
            <person name="Lai Q."/>
            <person name="Li G."/>
            <person name="Yu Z."/>
            <person name="Shao Z."/>
        </authorList>
    </citation>
    <scope>NUCLEOTIDE SEQUENCE [LARGE SCALE GENOMIC DNA]</scope>
    <source>
        <strain evidence="17 18">C115</strain>
    </source>
</reference>
<keyword evidence="14" id="KW-0732">Signal</keyword>
<dbReference type="EMBL" id="AMSI01000004">
    <property type="protein sequence ID" value="EKF43190.1"/>
    <property type="molecule type" value="Genomic_DNA"/>
</dbReference>
<keyword evidence="5 11" id="KW-0812">Transmembrane</keyword>
<dbReference type="Proteomes" id="UP000007374">
    <property type="component" value="Unassembled WGS sequence"/>
</dbReference>
<dbReference type="SUPFAM" id="SSF56935">
    <property type="entry name" value="Porins"/>
    <property type="match status" value="1"/>
</dbReference>
<evidence type="ECO:0000259" key="15">
    <source>
        <dbReference type="Pfam" id="PF00593"/>
    </source>
</evidence>
<dbReference type="InterPro" id="IPR000531">
    <property type="entry name" value="Beta-barrel_TonB"/>
</dbReference>
<feature type="signal peptide" evidence="14">
    <location>
        <begin position="1"/>
        <end position="28"/>
    </location>
</feature>
<evidence type="ECO:0000313" key="18">
    <source>
        <dbReference type="Proteomes" id="UP000007374"/>
    </source>
</evidence>
<evidence type="ECO:0000256" key="11">
    <source>
        <dbReference type="PROSITE-ProRule" id="PRU01360"/>
    </source>
</evidence>
<feature type="domain" description="TonB-dependent receptor-like beta-barrel" evidence="15">
    <location>
        <begin position="262"/>
        <end position="653"/>
    </location>
</feature>
<dbReference type="PROSITE" id="PS52016">
    <property type="entry name" value="TONB_DEPENDENT_REC_3"/>
    <property type="match status" value="1"/>
</dbReference>
<evidence type="ECO:0000256" key="10">
    <source>
        <dbReference type="ARBA" id="ARBA00023237"/>
    </source>
</evidence>
<evidence type="ECO:0000256" key="12">
    <source>
        <dbReference type="PROSITE-ProRule" id="PRU10143"/>
    </source>
</evidence>
<dbReference type="GO" id="GO:0006826">
    <property type="term" value="P:iron ion transport"/>
    <property type="evidence" value="ECO:0007669"/>
    <property type="project" value="UniProtKB-KW"/>
</dbReference>
<keyword evidence="6" id="KW-0408">Iron</keyword>
<dbReference type="STRING" id="721133.SAMN05216176_105224"/>
<comment type="subcellular location">
    <subcellularLocation>
        <location evidence="1 11">Cell outer membrane</location>
        <topology evidence="1 11">Multi-pass membrane protein</topology>
    </subcellularLocation>
</comment>
<keyword evidence="2 11" id="KW-0813">Transport</keyword>
<dbReference type="PANTHER" id="PTHR32552">
    <property type="entry name" value="FERRICHROME IRON RECEPTOR-RELATED"/>
    <property type="match status" value="1"/>
</dbReference>
<organism evidence="17 18">
    <name type="scientific">Nitratireductor indicus C115</name>
    <dbReference type="NCBI Taxonomy" id="1231190"/>
    <lineage>
        <taxon>Bacteria</taxon>
        <taxon>Pseudomonadati</taxon>
        <taxon>Pseudomonadota</taxon>
        <taxon>Alphaproteobacteria</taxon>
        <taxon>Hyphomicrobiales</taxon>
        <taxon>Phyllobacteriaceae</taxon>
        <taxon>Nitratireductor</taxon>
    </lineage>
</organism>
<evidence type="ECO:0000256" key="9">
    <source>
        <dbReference type="ARBA" id="ARBA00023136"/>
    </source>
</evidence>
<name>K2NV46_9HYPH</name>
<evidence type="ECO:0000256" key="1">
    <source>
        <dbReference type="ARBA" id="ARBA00004571"/>
    </source>
</evidence>
<dbReference type="InterPro" id="IPR039426">
    <property type="entry name" value="TonB-dep_rcpt-like"/>
</dbReference>
<evidence type="ECO:0000256" key="2">
    <source>
        <dbReference type="ARBA" id="ARBA00022448"/>
    </source>
</evidence>
<dbReference type="InterPro" id="IPR010916">
    <property type="entry name" value="TonB_box_CS"/>
</dbReference>
<dbReference type="Pfam" id="PF07715">
    <property type="entry name" value="Plug"/>
    <property type="match status" value="1"/>
</dbReference>
<accession>K2NV46</accession>
<feature type="chain" id="PRO_5003865830" evidence="14">
    <location>
        <begin position="29"/>
        <end position="687"/>
    </location>
</feature>
<protein>
    <submittedName>
        <fullName evidence="17">TonB-dependent siderophore receptor</fullName>
    </submittedName>
</protein>
<sequence>MSHISSNLLLRTASGLSILAALTLTASAQDQQNATVLETITVTGERMVRSIFDTASSVTVVTEEELEKNVQENTAKDVLNDIPNVFVPNTVGAGTIRGQAIEGPNTGATAFYGGTVPRATINVDGRYISFNELYFGDTSVWDVGAMEVFRGPQTTSQGANSIAGAIIINTNDPTWTPEASIQGSVSSNEGRRLSLMASGPLIQDELAGRLALDFYGRDSIIDFVNPAFDPGDADPNISVKNGRGKLLWKPSAIPGLEAKFTYSHTESNGPQSESIPYPFNGYESNSTAVVSWDNKTDTGILDLSYEMENGVTLFNQTQYSVSDIRRLYNPSDNGSAEIDQTDFSNETRATFEAMDGRLTGVAGAFYRNVKADEALHFLGGIDFRDSKESLGIYSELTYRLTDKWSVTGGLRYQRDTMTRTGSYAGTPVSFDGTFDDILPKISVSYNITPDLTVGALVNRGYNPGGVSLDTTREMFVPFRKETVWNYELFSRASLLDGDLILTGNLFYSDFRDAHRYSRTYIPELDLQTSATLNADRAHSYGVELGATWSVSDSLRLNGSLGLLRTKITKFTDSSADFEGNEFAKSPGYMIGFGFDWDITERWNFGGNIRHVDGYFSDDANTVAYAVEPYTVANVNMSYRPKDNIKIFGYVKNIFDERAATSIGGRGSVISASIVQPRTFGAGMRVDF</sequence>
<evidence type="ECO:0000256" key="8">
    <source>
        <dbReference type="ARBA" id="ARBA00023077"/>
    </source>
</evidence>
<dbReference type="GO" id="GO:0009279">
    <property type="term" value="C:cell outer membrane"/>
    <property type="evidence" value="ECO:0007669"/>
    <property type="project" value="UniProtKB-SubCell"/>
</dbReference>
<dbReference type="Pfam" id="PF00593">
    <property type="entry name" value="TonB_dep_Rec_b-barrel"/>
    <property type="match status" value="1"/>
</dbReference>
<proteinExistence type="inferred from homology"/>
<evidence type="ECO:0000256" key="6">
    <source>
        <dbReference type="ARBA" id="ARBA00023004"/>
    </source>
</evidence>
<comment type="caution">
    <text evidence="17">The sequence shown here is derived from an EMBL/GenBank/DDBJ whole genome shotgun (WGS) entry which is preliminary data.</text>
</comment>
<evidence type="ECO:0000256" key="4">
    <source>
        <dbReference type="ARBA" id="ARBA00022496"/>
    </source>
</evidence>
<comment type="similarity">
    <text evidence="11 13">Belongs to the TonB-dependent receptor family.</text>
</comment>
<evidence type="ECO:0000256" key="7">
    <source>
        <dbReference type="ARBA" id="ARBA00023065"/>
    </source>
</evidence>
<dbReference type="InterPro" id="IPR036942">
    <property type="entry name" value="Beta-barrel_TonB_sf"/>
</dbReference>
<evidence type="ECO:0000256" key="3">
    <source>
        <dbReference type="ARBA" id="ARBA00022452"/>
    </source>
</evidence>
<keyword evidence="18" id="KW-1185">Reference proteome</keyword>
<evidence type="ECO:0000256" key="14">
    <source>
        <dbReference type="SAM" id="SignalP"/>
    </source>
</evidence>
<keyword evidence="4" id="KW-0410">Iron transport</keyword>
<keyword evidence="3 11" id="KW-1134">Transmembrane beta strand</keyword>
<feature type="domain" description="TonB-dependent receptor plug" evidence="16">
    <location>
        <begin position="52"/>
        <end position="165"/>
    </location>
</feature>
<keyword evidence="7" id="KW-0406">Ion transport</keyword>
<dbReference type="CDD" id="cd01347">
    <property type="entry name" value="ligand_gated_channel"/>
    <property type="match status" value="1"/>
</dbReference>
<dbReference type="Gene3D" id="2.40.170.20">
    <property type="entry name" value="TonB-dependent receptor, beta-barrel domain"/>
    <property type="match status" value="1"/>
</dbReference>
<dbReference type="InterPro" id="IPR012910">
    <property type="entry name" value="Plug_dom"/>
</dbReference>
<gene>
    <name evidence="17" type="ORF">NA8A_07634</name>
</gene>
<dbReference type="eggNOG" id="COG4771">
    <property type="taxonomic scope" value="Bacteria"/>
</dbReference>
<feature type="short sequence motif" description="TonB box" evidence="12">
    <location>
        <begin position="39"/>
        <end position="45"/>
    </location>
</feature>
<keyword evidence="8 12" id="KW-0798">TonB box</keyword>
<evidence type="ECO:0000259" key="16">
    <source>
        <dbReference type="Pfam" id="PF07715"/>
    </source>
</evidence>
<evidence type="ECO:0000313" key="17">
    <source>
        <dbReference type="EMBL" id="EKF43190.1"/>
    </source>
</evidence>
<dbReference type="OrthoDB" id="9760333at2"/>
<evidence type="ECO:0000256" key="13">
    <source>
        <dbReference type="RuleBase" id="RU003357"/>
    </source>
</evidence>
<dbReference type="PROSITE" id="PS00430">
    <property type="entry name" value="TONB_DEPENDENT_REC_1"/>
    <property type="match status" value="1"/>
</dbReference>
<dbReference type="PATRIC" id="fig|1231190.3.peg.1600"/>
<dbReference type="AlphaFoldDB" id="K2NV46"/>
<dbReference type="PANTHER" id="PTHR32552:SF81">
    <property type="entry name" value="TONB-DEPENDENT OUTER MEMBRANE RECEPTOR"/>
    <property type="match status" value="1"/>
</dbReference>
<dbReference type="RefSeq" id="WP_009756344.1">
    <property type="nucleotide sequence ID" value="NZ_AMSI01000004.1"/>
</dbReference>
<evidence type="ECO:0000256" key="5">
    <source>
        <dbReference type="ARBA" id="ARBA00022692"/>
    </source>
</evidence>
<keyword evidence="17" id="KW-0675">Receptor</keyword>
<keyword evidence="10 11" id="KW-0998">Cell outer membrane</keyword>